<dbReference type="Proteomes" id="UP000654108">
    <property type="component" value="Unassembled WGS sequence"/>
</dbReference>
<protein>
    <submittedName>
        <fullName evidence="1">DUF2188 domain-containing protein</fullName>
    </submittedName>
</protein>
<keyword evidence="2" id="KW-1185">Reference proteome</keyword>
<sequence length="69" mass="7863">MSERHFIVHQSDAGWQYTFMGTITGPFKSRQDAIDAAIEAARGEDSDCEVVVQDSDMRRETVWRADRKG</sequence>
<proteinExistence type="predicted"/>
<name>A0A927FSW2_9HYPH</name>
<dbReference type="InterPro" id="IPR018691">
    <property type="entry name" value="DUF2188"/>
</dbReference>
<accession>A0A927FSW2</accession>
<organism evidence="1 2">
    <name type="scientific">Devosia oryzisoli</name>
    <dbReference type="NCBI Taxonomy" id="2774138"/>
    <lineage>
        <taxon>Bacteria</taxon>
        <taxon>Pseudomonadati</taxon>
        <taxon>Pseudomonadota</taxon>
        <taxon>Alphaproteobacteria</taxon>
        <taxon>Hyphomicrobiales</taxon>
        <taxon>Devosiaceae</taxon>
        <taxon>Devosia</taxon>
    </lineage>
</organism>
<reference evidence="1" key="1">
    <citation type="submission" date="2020-09" db="EMBL/GenBank/DDBJ databases">
        <title>Genome seq and assembly of Devosia sp.</title>
        <authorList>
            <person name="Chhetri G."/>
        </authorList>
    </citation>
    <scope>NUCLEOTIDE SEQUENCE</scope>
    <source>
        <strain evidence="1">PTR5</strain>
    </source>
</reference>
<evidence type="ECO:0000313" key="1">
    <source>
        <dbReference type="EMBL" id="MBD8064544.1"/>
    </source>
</evidence>
<dbReference type="EMBL" id="JACYFU010000001">
    <property type="protein sequence ID" value="MBD8064544.1"/>
    <property type="molecule type" value="Genomic_DNA"/>
</dbReference>
<dbReference type="AlphaFoldDB" id="A0A927FSW2"/>
<evidence type="ECO:0000313" key="2">
    <source>
        <dbReference type="Proteomes" id="UP000654108"/>
    </source>
</evidence>
<dbReference type="RefSeq" id="WP_191772671.1">
    <property type="nucleotide sequence ID" value="NZ_JACYFU010000001.1"/>
</dbReference>
<gene>
    <name evidence="1" type="ORF">IC608_03545</name>
</gene>
<dbReference type="Pfam" id="PF09954">
    <property type="entry name" value="DUF2188"/>
    <property type="match status" value="1"/>
</dbReference>
<comment type="caution">
    <text evidence="1">The sequence shown here is derived from an EMBL/GenBank/DDBJ whole genome shotgun (WGS) entry which is preliminary data.</text>
</comment>